<dbReference type="PROSITE" id="PS50222">
    <property type="entry name" value="EF_HAND_2"/>
    <property type="match status" value="1"/>
</dbReference>
<dbReference type="InterPro" id="IPR011992">
    <property type="entry name" value="EF-hand-dom_pair"/>
</dbReference>
<organism evidence="2 3">
    <name type="scientific">Chrysochromulina tobinii</name>
    <dbReference type="NCBI Taxonomy" id="1460289"/>
    <lineage>
        <taxon>Eukaryota</taxon>
        <taxon>Haptista</taxon>
        <taxon>Haptophyta</taxon>
        <taxon>Prymnesiophyceae</taxon>
        <taxon>Prymnesiales</taxon>
        <taxon>Chrysochromulinaceae</taxon>
        <taxon>Chrysochromulina</taxon>
    </lineage>
</organism>
<proteinExistence type="predicted"/>
<dbReference type="EMBL" id="JWZX01000650">
    <property type="protein sequence ID" value="KOO36052.1"/>
    <property type="molecule type" value="Genomic_DNA"/>
</dbReference>
<reference evidence="3" key="1">
    <citation type="journal article" date="2015" name="PLoS Genet.">
        <title>Genome Sequence and Transcriptome Analyses of Chrysochromulina tobin: Metabolic Tools for Enhanced Algal Fitness in the Prominent Order Prymnesiales (Haptophyceae).</title>
        <authorList>
            <person name="Hovde B.T."/>
            <person name="Deodato C.R."/>
            <person name="Hunsperger H.M."/>
            <person name="Ryken S.A."/>
            <person name="Yost W."/>
            <person name="Jha R.K."/>
            <person name="Patterson J."/>
            <person name="Monnat R.J. Jr."/>
            <person name="Barlow S.B."/>
            <person name="Starkenburg S.R."/>
            <person name="Cattolico R.A."/>
        </authorList>
    </citation>
    <scope>NUCLEOTIDE SEQUENCE</scope>
    <source>
        <strain evidence="3">CCMP291</strain>
    </source>
</reference>
<protein>
    <recommendedName>
        <fullName evidence="1">EF-hand domain-containing protein</fullName>
    </recommendedName>
</protein>
<dbReference type="Gene3D" id="1.10.238.10">
    <property type="entry name" value="EF-hand"/>
    <property type="match status" value="1"/>
</dbReference>
<name>A0A0M0KBV5_9EUKA</name>
<sequence length="319" mass="35117">MGAAMRGRSVSDAMSRFSANLREANVAYAAYTQEEVESHFARFKQYDLENTGFVTPADLKVVLEALDLPEITYAQCANMIEEVAILVGHEHDGRLSFRDYFALMTYEAKKLLEDEVHQAAEELRTSLHEEPIPESQEAAAQPPVLPLAVPTLEVSADESALAEELHDSIRVEEPEEGAGAVSAEPTSSPAAPIVRKRGSSFAVLDTIATSRIERFEQVIQDTAAKGQTDPRALYQQRAFESKLAKFRALEQAGGPAALNAEDIHKKTLKAKLHAFEAACKKEPPVAFKETWRNVRTGCWQPKKTIAGGVAPKKSIQDWL</sequence>
<keyword evidence="3" id="KW-1185">Reference proteome</keyword>
<dbReference type="SUPFAM" id="SSF47473">
    <property type="entry name" value="EF-hand"/>
    <property type="match status" value="1"/>
</dbReference>
<evidence type="ECO:0000313" key="2">
    <source>
        <dbReference type="EMBL" id="KOO36052.1"/>
    </source>
</evidence>
<accession>A0A0M0KBV5</accession>
<evidence type="ECO:0000259" key="1">
    <source>
        <dbReference type="PROSITE" id="PS50222"/>
    </source>
</evidence>
<dbReference type="AlphaFoldDB" id="A0A0M0KBV5"/>
<feature type="domain" description="EF-hand" evidence="1">
    <location>
        <begin position="34"/>
        <end position="69"/>
    </location>
</feature>
<gene>
    <name evidence="2" type="ORF">Ctob_014992</name>
</gene>
<evidence type="ECO:0000313" key="3">
    <source>
        <dbReference type="Proteomes" id="UP000037460"/>
    </source>
</evidence>
<dbReference type="GO" id="GO:0005509">
    <property type="term" value="F:calcium ion binding"/>
    <property type="evidence" value="ECO:0007669"/>
    <property type="project" value="InterPro"/>
</dbReference>
<dbReference type="InterPro" id="IPR002048">
    <property type="entry name" value="EF_hand_dom"/>
</dbReference>
<dbReference type="Proteomes" id="UP000037460">
    <property type="component" value="Unassembled WGS sequence"/>
</dbReference>
<comment type="caution">
    <text evidence="2">The sequence shown here is derived from an EMBL/GenBank/DDBJ whole genome shotgun (WGS) entry which is preliminary data.</text>
</comment>